<dbReference type="PANTHER" id="PTHR44825">
    <property type="match status" value="1"/>
</dbReference>
<keyword evidence="1" id="KW-1133">Transmembrane helix</keyword>
<gene>
    <name evidence="3" type="primary">101895614</name>
</gene>
<dbReference type="PRINTS" id="PR00625">
    <property type="entry name" value="JDOMAIN"/>
</dbReference>
<feature type="domain" description="J" evidence="2">
    <location>
        <begin position="12"/>
        <end position="77"/>
    </location>
</feature>
<dbReference type="InterPro" id="IPR001623">
    <property type="entry name" value="DnaJ_domain"/>
</dbReference>
<dbReference type="Gene3D" id="1.10.287.110">
    <property type="entry name" value="DnaJ domain"/>
    <property type="match status" value="1"/>
</dbReference>
<sequence>MDKGNGAKTSETLYDVLKVSNDCSDKDIRNAYVQLSKQYHPDAKGSSQDHTARFLKISEAYQTLSKPKLRREYDEILKASQNSRIIEVGKSARTIIHRPWEIKPDYDPNPGPYYGINGVRRTTNFKVAAAIIFLGIAGGIFGFFSVRQSFAINQKSLNEISAKASAHHQRIRTEVSNSTREENIRRFVERVTANQADR</sequence>
<dbReference type="InterPro" id="IPR052763">
    <property type="entry name" value="DnaJ_C4"/>
</dbReference>
<accession>A0A1I8MUE8</accession>
<feature type="transmembrane region" description="Helical" evidence="1">
    <location>
        <begin position="127"/>
        <end position="146"/>
    </location>
</feature>
<dbReference type="RefSeq" id="XP_011294139.2">
    <property type="nucleotide sequence ID" value="XM_011295837.3"/>
</dbReference>
<reference evidence="3" key="1">
    <citation type="submission" date="2020-05" db="UniProtKB">
        <authorList>
            <consortium name="EnsemblMetazoa"/>
        </authorList>
    </citation>
    <scope>IDENTIFICATION</scope>
    <source>
        <strain evidence="3">Aabys</strain>
    </source>
</reference>
<organism evidence="3">
    <name type="scientific">Musca domestica</name>
    <name type="common">House fly</name>
    <dbReference type="NCBI Taxonomy" id="7370"/>
    <lineage>
        <taxon>Eukaryota</taxon>
        <taxon>Metazoa</taxon>
        <taxon>Ecdysozoa</taxon>
        <taxon>Arthropoda</taxon>
        <taxon>Hexapoda</taxon>
        <taxon>Insecta</taxon>
        <taxon>Pterygota</taxon>
        <taxon>Neoptera</taxon>
        <taxon>Endopterygota</taxon>
        <taxon>Diptera</taxon>
        <taxon>Brachycera</taxon>
        <taxon>Muscomorpha</taxon>
        <taxon>Muscoidea</taxon>
        <taxon>Muscidae</taxon>
        <taxon>Musca</taxon>
    </lineage>
</organism>
<name>A0A1I8MUE8_MUSDO</name>
<evidence type="ECO:0000313" key="3">
    <source>
        <dbReference type="EnsemblMetazoa" id="MDOA008547-PB"/>
    </source>
</evidence>
<dbReference type="KEGG" id="mde:101895614"/>
<dbReference type="Pfam" id="PF00226">
    <property type="entry name" value="DnaJ"/>
    <property type="match status" value="1"/>
</dbReference>
<keyword evidence="1" id="KW-0812">Transmembrane</keyword>
<dbReference type="SMART" id="SM00271">
    <property type="entry name" value="DnaJ"/>
    <property type="match status" value="1"/>
</dbReference>
<evidence type="ECO:0000256" key="1">
    <source>
        <dbReference type="SAM" id="Phobius"/>
    </source>
</evidence>
<dbReference type="STRING" id="7370.A0A1I8MUE8"/>
<dbReference type="CDD" id="cd06257">
    <property type="entry name" value="DnaJ"/>
    <property type="match status" value="1"/>
</dbReference>
<dbReference type="OrthoDB" id="445556at2759"/>
<evidence type="ECO:0000259" key="2">
    <source>
        <dbReference type="PROSITE" id="PS50076"/>
    </source>
</evidence>
<dbReference type="eggNOG" id="KOG0715">
    <property type="taxonomic scope" value="Eukaryota"/>
</dbReference>
<keyword evidence="1" id="KW-0472">Membrane</keyword>
<dbReference type="VEuPathDB" id="VectorBase:MDOMA2_007762"/>
<dbReference type="EnsemblMetazoa" id="MDOA008547-RB">
    <property type="protein sequence ID" value="MDOA008547-PB"/>
    <property type="gene ID" value="MDOA008547"/>
</dbReference>
<dbReference type="AlphaFoldDB" id="A0A1I8MUE8"/>
<dbReference type="VEuPathDB" id="VectorBase:MDOA008547"/>
<dbReference type="SUPFAM" id="SSF46565">
    <property type="entry name" value="Chaperone J-domain"/>
    <property type="match status" value="1"/>
</dbReference>
<dbReference type="InterPro" id="IPR036869">
    <property type="entry name" value="J_dom_sf"/>
</dbReference>
<dbReference type="PROSITE" id="PS50076">
    <property type="entry name" value="DNAJ_2"/>
    <property type="match status" value="1"/>
</dbReference>
<protein>
    <recommendedName>
        <fullName evidence="2">J domain-containing protein</fullName>
    </recommendedName>
</protein>
<dbReference type="PANTHER" id="PTHR44825:SF1">
    <property type="entry name" value="DNAJ HOMOLOG SUBFAMILY C MEMBER 4"/>
    <property type="match status" value="1"/>
</dbReference>
<proteinExistence type="predicted"/>